<dbReference type="RefSeq" id="WP_336808049.1">
    <property type="nucleotide sequence ID" value="NZ_JBBBNY010000008.1"/>
</dbReference>
<gene>
    <name evidence="3" type="ORF">WAT24_11675</name>
</gene>
<dbReference type="PANTHER" id="PTHR46268:SF15">
    <property type="entry name" value="UNIVERSAL STRESS PROTEIN HP_0031"/>
    <property type="match status" value="1"/>
</dbReference>
<dbReference type="Gene3D" id="3.40.50.12370">
    <property type="match status" value="1"/>
</dbReference>
<evidence type="ECO:0000259" key="2">
    <source>
        <dbReference type="Pfam" id="PF00582"/>
    </source>
</evidence>
<evidence type="ECO:0000313" key="3">
    <source>
        <dbReference type="EMBL" id="MEI7037418.1"/>
    </source>
</evidence>
<dbReference type="SUPFAM" id="SSF52402">
    <property type="entry name" value="Adenine nucleotide alpha hydrolases-like"/>
    <property type="match status" value="1"/>
</dbReference>
<dbReference type="Proteomes" id="UP001381174">
    <property type="component" value="Unassembled WGS sequence"/>
</dbReference>
<comment type="caution">
    <text evidence="3">The sequence shown here is derived from an EMBL/GenBank/DDBJ whole genome shotgun (WGS) entry which is preliminary data.</text>
</comment>
<dbReference type="EMBL" id="JBBBNY010000008">
    <property type="protein sequence ID" value="MEI7037418.1"/>
    <property type="molecule type" value="Genomic_DNA"/>
</dbReference>
<dbReference type="InterPro" id="IPR006015">
    <property type="entry name" value="Universal_stress_UspA"/>
</dbReference>
<accession>A0ABU8JDS5</accession>
<dbReference type="PRINTS" id="PR01438">
    <property type="entry name" value="UNVRSLSTRESS"/>
</dbReference>
<feature type="domain" description="UspA" evidence="2">
    <location>
        <begin position="214"/>
        <end position="266"/>
    </location>
</feature>
<dbReference type="InterPro" id="IPR006016">
    <property type="entry name" value="UspA"/>
</dbReference>
<comment type="similarity">
    <text evidence="1">Belongs to the universal stress protein A family.</text>
</comment>
<evidence type="ECO:0000313" key="4">
    <source>
        <dbReference type="Proteomes" id="UP001381174"/>
    </source>
</evidence>
<sequence length="267" mass="28671">MYEMIINVDRMEDDAPAIGLGLAVAARQRAFVTGVHIVQQFPSVAAVPEALAIMEAEEESARRRDAWWRGLCDRAGVAGAWEVLRGLYVPVLAARSRMADLMVSPLPHGYADLPIGFDHVTRTLFAGGVPTLLVPERSEVAQAPQRVLVAWNGTGESTEAVRAALPLLREAGVVHLLDGRRSSLPDFGPPPLPLGDWLARQGVSVQRWHSFDPGGDAGAALLAEAEAMQADLLVMGAWGRSRLSELVLGGTTHHVLTNARLPVLVAH</sequence>
<protein>
    <submittedName>
        <fullName evidence="3">Universal stress protein</fullName>
    </submittedName>
</protein>
<organism evidence="3 4">
    <name type="scientific">Fulvimonas yonginensis</name>
    <dbReference type="NCBI Taxonomy" id="1495200"/>
    <lineage>
        <taxon>Bacteria</taxon>
        <taxon>Pseudomonadati</taxon>
        <taxon>Pseudomonadota</taxon>
        <taxon>Gammaproteobacteria</taxon>
        <taxon>Lysobacterales</taxon>
        <taxon>Rhodanobacteraceae</taxon>
        <taxon>Fulvimonas</taxon>
    </lineage>
</organism>
<dbReference type="CDD" id="cd00293">
    <property type="entry name" value="USP-like"/>
    <property type="match status" value="1"/>
</dbReference>
<keyword evidence="4" id="KW-1185">Reference proteome</keyword>
<proteinExistence type="inferred from homology"/>
<dbReference type="PANTHER" id="PTHR46268">
    <property type="entry name" value="STRESS RESPONSE PROTEIN NHAX"/>
    <property type="match status" value="1"/>
</dbReference>
<reference evidence="3 4" key="1">
    <citation type="journal article" date="2014" name="Int. J. Syst. Evol. Microbiol.">
        <title>Fulvimonas yonginensis sp. nov., isolated from greenhouse soil, and emended description of the genus Fulvimonas.</title>
        <authorList>
            <person name="Ahn J.H."/>
            <person name="Kim S.J."/>
            <person name="Weon H.Y."/>
            <person name="Hong S.B."/>
            <person name="Seok S.J."/>
            <person name="Kwon S.W."/>
        </authorList>
    </citation>
    <scope>NUCLEOTIDE SEQUENCE [LARGE SCALE GENOMIC DNA]</scope>
    <source>
        <strain evidence="3 4">KACC 16952</strain>
    </source>
</reference>
<evidence type="ECO:0000256" key="1">
    <source>
        <dbReference type="ARBA" id="ARBA00008791"/>
    </source>
</evidence>
<dbReference type="Pfam" id="PF00582">
    <property type="entry name" value="Usp"/>
    <property type="match status" value="1"/>
</dbReference>
<name>A0ABU8JDS5_9GAMM</name>